<dbReference type="Pfam" id="PF18701">
    <property type="entry name" value="DUF5641"/>
    <property type="match status" value="1"/>
</dbReference>
<sequence length="192" mass="22557">MGKLLTENVVELDSGLTAVESKLGWTVIRKQNFRVKDNFLTTVSMHVGRMPLHELWELEVLGISDPTGTDKIENDLSDYKEKMKILPSGRYEVELPWKYDSMNLHDNMELTWKRHEKMINKRYNERPSRELRINEIVFIGDDNTKRLFWPLARIIELIPGRDRKIRTVRLKTQNGTVLPPAQRIFPLEIQSS</sequence>
<dbReference type="PANTHER" id="PTHR47331">
    <property type="entry name" value="PHD-TYPE DOMAIN-CONTAINING PROTEIN"/>
    <property type="match status" value="1"/>
</dbReference>
<dbReference type="OrthoDB" id="6513340at2759"/>
<evidence type="ECO:0000313" key="2">
    <source>
        <dbReference type="EMBL" id="GFS30191.1"/>
    </source>
</evidence>
<gene>
    <name evidence="2" type="primary">AVEN_251935_1</name>
    <name evidence="2" type="ORF">NPIL_13951</name>
</gene>
<proteinExistence type="predicted"/>
<feature type="domain" description="DUF5641" evidence="1">
    <location>
        <begin position="124"/>
        <end position="187"/>
    </location>
</feature>
<name>A0A8X6I3X0_NEPPI</name>
<dbReference type="AlphaFoldDB" id="A0A8X6I3X0"/>
<organism evidence="2 3">
    <name type="scientific">Nephila pilipes</name>
    <name type="common">Giant wood spider</name>
    <name type="synonym">Nephila maculata</name>
    <dbReference type="NCBI Taxonomy" id="299642"/>
    <lineage>
        <taxon>Eukaryota</taxon>
        <taxon>Metazoa</taxon>
        <taxon>Ecdysozoa</taxon>
        <taxon>Arthropoda</taxon>
        <taxon>Chelicerata</taxon>
        <taxon>Arachnida</taxon>
        <taxon>Araneae</taxon>
        <taxon>Araneomorphae</taxon>
        <taxon>Entelegynae</taxon>
        <taxon>Araneoidea</taxon>
        <taxon>Nephilidae</taxon>
        <taxon>Nephila</taxon>
    </lineage>
</organism>
<dbReference type="Proteomes" id="UP000887013">
    <property type="component" value="Unassembled WGS sequence"/>
</dbReference>
<keyword evidence="3" id="KW-1185">Reference proteome</keyword>
<evidence type="ECO:0000259" key="1">
    <source>
        <dbReference type="Pfam" id="PF18701"/>
    </source>
</evidence>
<reference evidence="2" key="1">
    <citation type="submission" date="2020-08" db="EMBL/GenBank/DDBJ databases">
        <title>Multicomponent nature underlies the extraordinary mechanical properties of spider dragline silk.</title>
        <authorList>
            <person name="Kono N."/>
            <person name="Nakamura H."/>
            <person name="Mori M."/>
            <person name="Yoshida Y."/>
            <person name="Ohtoshi R."/>
            <person name="Malay A.D."/>
            <person name="Moran D.A.P."/>
            <person name="Tomita M."/>
            <person name="Numata K."/>
            <person name="Arakawa K."/>
        </authorList>
    </citation>
    <scope>NUCLEOTIDE SEQUENCE</scope>
</reference>
<evidence type="ECO:0000313" key="3">
    <source>
        <dbReference type="Proteomes" id="UP000887013"/>
    </source>
</evidence>
<accession>A0A8X6I3X0</accession>
<protein>
    <submittedName>
        <fullName evidence="2">DUF5641 domain-containing protein</fullName>
    </submittedName>
</protein>
<dbReference type="InterPro" id="IPR040676">
    <property type="entry name" value="DUF5641"/>
</dbReference>
<comment type="caution">
    <text evidence="2">The sequence shown here is derived from an EMBL/GenBank/DDBJ whole genome shotgun (WGS) entry which is preliminary data.</text>
</comment>
<dbReference type="EMBL" id="BMAW01041679">
    <property type="protein sequence ID" value="GFS30191.1"/>
    <property type="molecule type" value="Genomic_DNA"/>
</dbReference>